<evidence type="ECO:0000313" key="6">
    <source>
        <dbReference type="EMBL" id="GAI22154.1"/>
    </source>
</evidence>
<feature type="transmembrane region" description="Helical" evidence="5">
    <location>
        <begin position="21"/>
        <end position="41"/>
    </location>
</feature>
<dbReference type="PANTHER" id="PTHR43847">
    <property type="entry name" value="BLL3993 PROTEIN"/>
    <property type="match status" value="1"/>
</dbReference>
<accession>X1NU18</accession>
<gene>
    <name evidence="6" type="ORF">S06H3_35331</name>
</gene>
<organism evidence="6">
    <name type="scientific">marine sediment metagenome</name>
    <dbReference type="NCBI Taxonomy" id="412755"/>
    <lineage>
        <taxon>unclassified sequences</taxon>
        <taxon>metagenomes</taxon>
        <taxon>ecological metagenomes</taxon>
    </lineage>
</organism>
<keyword evidence="2 5" id="KW-0812">Transmembrane</keyword>
<name>X1NU18_9ZZZZ</name>
<comment type="caution">
    <text evidence="6">The sequence shown here is derived from an EMBL/GenBank/DDBJ whole genome shotgun (WGS) entry which is preliminary data.</text>
</comment>
<evidence type="ECO:0000256" key="3">
    <source>
        <dbReference type="ARBA" id="ARBA00022989"/>
    </source>
</evidence>
<reference evidence="6" key="1">
    <citation type="journal article" date="2014" name="Front. Microbiol.">
        <title>High frequency of phylogenetically diverse reductive dehalogenase-homologous genes in deep subseafloor sedimentary metagenomes.</title>
        <authorList>
            <person name="Kawai M."/>
            <person name="Futagami T."/>
            <person name="Toyoda A."/>
            <person name="Takaki Y."/>
            <person name="Nishi S."/>
            <person name="Hori S."/>
            <person name="Arai W."/>
            <person name="Tsubouchi T."/>
            <person name="Morono Y."/>
            <person name="Uchiyama I."/>
            <person name="Ito T."/>
            <person name="Fujiyama A."/>
            <person name="Inagaki F."/>
            <person name="Takami H."/>
        </authorList>
    </citation>
    <scope>NUCLEOTIDE SEQUENCE</scope>
    <source>
        <strain evidence="6">Expedition CK06-06</strain>
    </source>
</reference>
<protein>
    <recommendedName>
        <fullName evidence="7">Steroid 5-alpha reductase C-terminal domain-containing protein</fullName>
    </recommendedName>
</protein>
<feature type="transmembrane region" description="Helical" evidence="5">
    <location>
        <begin position="47"/>
        <end position="66"/>
    </location>
</feature>
<keyword evidence="4 5" id="KW-0472">Membrane</keyword>
<proteinExistence type="predicted"/>
<dbReference type="Pfam" id="PF04191">
    <property type="entry name" value="PEMT"/>
    <property type="match status" value="1"/>
</dbReference>
<keyword evidence="3 5" id="KW-1133">Transmembrane helix</keyword>
<comment type="subcellular location">
    <subcellularLocation>
        <location evidence="1">Endomembrane system</location>
        <topology evidence="1">Multi-pass membrane protein</topology>
    </subcellularLocation>
</comment>
<evidence type="ECO:0000256" key="2">
    <source>
        <dbReference type="ARBA" id="ARBA00022692"/>
    </source>
</evidence>
<dbReference type="InterPro" id="IPR052527">
    <property type="entry name" value="Metal_cation-efflux_comp"/>
</dbReference>
<evidence type="ECO:0000256" key="1">
    <source>
        <dbReference type="ARBA" id="ARBA00004127"/>
    </source>
</evidence>
<dbReference type="AlphaFoldDB" id="X1NU18"/>
<sequence>MSSWLLARMNKLENKVLRSGFITAGAIIGFIAFILPFFEQLSFQNIILNYVIGILLTVFGLIARVYPMIYLRRKGTTTALSKVTEIIDTGPYGIIRHPQYTGGILLIIGWYLIWGSIFCLCLVPLIALLTVIQALIEEKY</sequence>
<dbReference type="GO" id="GO:0012505">
    <property type="term" value="C:endomembrane system"/>
    <property type="evidence" value="ECO:0007669"/>
    <property type="project" value="UniProtKB-SubCell"/>
</dbReference>
<dbReference type="PANTHER" id="PTHR43847:SF1">
    <property type="entry name" value="BLL3993 PROTEIN"/>
    <property type="match status" value="1"/>
</dbReference>
<dbReference type="EMBL" id="BARV01021310">
    <property type="protein sequence ID" value="GAI22154.1"/>
    <property type="molecule type" value="Genomic_DNA"/>
</dbReference>
<dbReference type="Gene3D" id="1.20.120.1630">
    <property type="match status" value="1"/>
</dbReference>
<feature type="transmembrane region" description="Helical" evidence="5">
    <location>
        <begin position="104"/>
        <end position="136"/>
    </location>
</feature>
<evidence type="ECO:0000256" key="5">
    <source>
        <dbReference type="SAM" id="Phobius"/>
    </source>
</evidence>
<evidence type="ECO:0000256" key="4">
    <source>
        <dbReference type="ARBA" id="ARBA00023136"/>
    </source>
</evidence>
<feature type="non-terminal residue" evidence="6">
    <location>
        <position position="140"/>
    </location>
</feature>
<dbReference type="InterPro" id="IPR007318">
    <property type="entry name" value="Phopholipid_MeTrfase"/>
</dbReference>
<evidence type="ECO:0008006" key="7">
    <source>
        <dbReference type="Google" id="ProtNLM"/>
    </source>
</evidence>